<feature type="compositionally biased region" description="Basic and acidic residues" evidence="1">
    <location>
        <begin position="42"/>
        <end position="69"/>
    </location>
</feature>
<dbReference type="EMBL" id="MHRI01000011">
    <property type="protein sequence ID" value="OHA21259.1"/>
    <property type="molecule type" value="Genomic_DNA"/>
</dbReference>
<organism evidence="3 4">
    <name type="scientific">Candidatus Taylorbacteria bacterium RIFCSPHIGHO2_01_FULL_51_15</name>
    <dbReference type="NCBI Taxonomy" id="1802304"/>
    <lineage>
        <taxon>Bacteria</taxon>
        <taxon>Candidatus Tayloriibacteriota</taxon>
    </lineage>
</organism>
<proteinExistence type="predicted"/>
<keyword evidence="2" id="KW-1133">Transmembrane helix</keyword>
<dbReference type="AlphaFoldDB" id="A0A1G2MDL7"/>
<evidence type="ECO:0000313" key="4">
    <source>
        <dbReference type="Proteomes" id="UP000178121"/>
    </source>
</evidence>
<keyword evidence="2" id="KW-0472">Membrane</keyword>
<reference evidence="3 4" key="1">
    <citation type="journal article" date="2016" name="Nat. Commun.">
        <title>Thousands of microbial genomes shed light on interconnected biogeochemical processes in an aquifer system.</title>
        <authorList>
            <person name="Anantharaman K."/>
            <person name="Brown C.T."/>
            <person name="Hug L.A."/>
            <person name="Sharon I."/>
            <person name="Castelle C.J."/>
            <person name="Probst A.J."/>
            <person name="Thomas B.C."/>
            <person name="Singh A."/>
            <person name="Wilkins M.J."/>
            <person name="Karaoz U."/>
            <person name="Brodie E.L."/>
            <person name="Williams K.H."/>
            <person name="Hubbard S.S."/>
            <person name="Banfield J.F."/>
        </authorList>
    </citation>
    <scope>NUCLEOTIDE SEQUENCE [LARGE SCALE GENOMIC DNA]</scope>
</reference>
<accession>A0A1G2MDL7</accession>
<keyword evidence="2" id="KW-0812">Transmembrane</keyword>
<feature type="region of interest" description="Disordered" evidence="1">
    <location>
        <begin position="42"/>
        <end position="70"/>
    </location>
</feature>
<sequence length="318" mass="34325">MSPQSSEPKPPSELKRIRTYQSDVEELLQKQNVSKASIALAESERQVEKQKKEEVKKTETSPREPDPSRVFKISGELPTGTGVNLRRSVMVFVGLFVLGGVAAGAFFSFKKDELPVGPAPIARVSETPTIVLSGGEKRAGAIKAIQQGLSALSVPQNELRRALLRRGEALITTPELFELLETGASPALIRALTKWPTLGVHGFQGGQPFLLFGVTSYDHAFAGMLAWEQRLVADIAPLFGVSIREVLANVGSTTAEALQNTIEIKDVIIRNKDGRAVFGPGGDILFVYSFVDKETLVLTTGEDTMRALISKAGGGQLK</sequence>
<gene>
    <name evidence="3" type="ORF">A2849_00495</name>
</gene>
<dbReference type="Proteomes" id="UP000178121">
    <property type="component" value="Unassembled WGS sequence"/>
</dbReference>
<evidence type="ECO:0000256" key="2">
    <source>
        <dbReference type="SAM" id="Phobius"/>
    </source>
</evidence>
<comment type="caution">
    <text evidence="3">The sequence shown here is derived from an EMBL/GenBank/DDBJ whole genome shotgun (WGS) entry which is preliminary data.</text>
</comment>
<protein>
    <submittedName>
        <fullName evidence="3">Uncharacterized protein</fullName>
    </submittedName>
</protein>
<evidence type="ECO:0000256" key="1">
    <source>
        <dbReference type="SAM" id="MobiDB-lite"/>
    </source>
</evidence>
<feature type="transmembrane region" description="Helical" evidence="2">
    <location>
        <begin position="89"/>
        <end position="109"/>
    </location>
</feature>
<evidence type="ECO:0000313" key="3">
    <source>
        <dbReference type="EMBL" id="OHA21259.1"/>
    </source>
</evidence>
<name>A0A1G2MDL7_9BACT</name>